<organism evidence="2 3">
    <name type="scientific">Pseudaestuariivita atlantica</name>
    <dbReference type="NCBI Taxonomy" id="1317121"/>
    <lineage>
        <taxon>Bacteria</taxon>
        <taxon>Pseudomonadati</taxon>
        <taxon>Pseudomonadota</taxon>
        <taxon>Alphaproteobacteria</taxon>
        <taxon>Rhodobacterales</taxon>
        <taxon>Paracoccaceae</taxon>
        <taxon>Pseudaestuariivita</taxon>
    </lineage>
</organism>
<dbReference type="SMART" id="SM00287">
    <property type="entry name" value="SH3b"/>
    <property type="match status" value="1"/>
</dbReference>
<reference evidence="2 3" key="1">
    <citation type="journal article" date="2015" name="Int. J. Syst. Evol. Microbiol.">
        <title>Aestuariivita atlantica sp. nov., isolated from deep sea sediment of the Atlantic Ocean.</title>
        <authorList>
            <person name="Li G."/>
            <person name="Lai Q."/>
            <person name="Du Y."/>
            <person name="Liu X."/>
            <person name="Sun F."/>
            <person name="Shao Z."/>
        </authorList>
    </citation>
    <scope>NUCLEOTIDE SEQUENCE [LARGE SCALE GENOMIC DNA]</scope>
    <source>
        <strain evidence="2 3">22II-S11-z3</strain>
    </source>
</reference>
<dbReference type="Pfam" id="PF08239">
    <property type="entry name" value="SH3_3"/>
    <property type="match status" value="1"/>
</dbReference>
<gene>
    <name evidence="2" type="ORF">ATO11_12010</name>
</gene>
<evidence type="ECO:0000313" key="3">
    <source>
        <dbReference type="Proteomes" id="UP000036938"/>
    </source>
</evidence>
<dbReference type="AlphaFoldDB" id="A0A0L1JN42"/>
<feature type="domain" description="SH3b" evidence="1">
    <location>
        <begin position="116"/>
        <end position="180"/>
    </location>
</feature>
<keyword evidence="3" id="KW-1185">Reference proteome</keyword>
<evidence type="ECO:0000259" key="1">
    <source>
        <dbReference type="SMART" id="SM00287"/>
    </source>
</evidence>
<dbReference type="OrthoDB" id="7433551at2"/>
<dbReference type="EMBL" id="AQQZ01000005">
    <property type="protein sequence ID" value="KNG93180.1"/>
    <property type="molecule type" value="Genomic_DNA"/>
</dbReference>
<dbReference type="STRING" id="1317121.ATO11_12010"/>
<proteinExistence type="predicted"/>
<dbReference type="InterPro" id="IPR003646">
    <property type="entry name" value="SH3-like_bac-type"/>
</dbReference>
<dbReference type="Proteomes" id="UP000036938">
    <property type="component" value="Unassembled WGS sequence"/>
</dbReference>
<evidence type="ECO:0000313" key="2">
    <source>
        <dbReference type="EMBL" id="KNG93180.1"/>
    </source>
</evidence>
<dbReference type="PATRIC" id="fig|1317121.7.peg.3108"/>
<sequence>MVRFMVVCFLFLGWAFWELSGGSDFEPTVQARAPQEVDEQPLEATDLADTVTRAATVSTISPQKDEAKAGVTLASVEAPATEPEAAPEPAALVDSVVADILAEPAETETVTTAPALDLREIVGNRVNMRQGPGTEFGVVTKLNQGAEVEVLQAPGNGWLKLRVIEDDTVGWIADWLVTSAS</sequence>
<dbReference type="Gene3D" id="2.30.30.40">
    <property type="entry name" value="SH3 Domains"/>
    <property type="match status" value="1"/>
</dbReference>
<accession>A0A0L1JN42</accession>
<name>A0A0L1JN42_9RHOB</name>
<comment type="caution">
    <text evidence="2">The sequence shown here is derived from an EMBL/GenBank/DDBJ whole genome shotgun (WGS) entry which is preliminary data.</text>
</comment>
<protein>
    <recommendedName>
        <fullName evidence="1">SH3b domain-containing protein</fullName>
    </recommendedName>
</protein>